<evidence type="ECO:0000256" key="3">
    <source>
        <dbReference type="ARBA" id="ARBA00008894"/>
    </source>
</evidence>
<keyword evidence="8" id="KW-0547">Nucleotide-binding</keyword>
<dbReference type="FunFam" id="1.10.10.10:FF:000322">
    <property type="entry name" value="Probable disease resistance protein At1g63360"/>
    <property type="match status" value="1"/>
</dbReference>
<dbReference type="AlphaFoldDB" id="A0A5A7QHB4"/>
<accession>A0A5A7QHB4</accession>
<dbReference type="SUPFAM" id="SSF52540">
    <property type="entry name" value="P-loop containing nucleoside triphosphate hydrolases"/>
    <property type="match status" value="1"/>
</dbReference>
<dbReference type="Gene3D" id="3.80.10.10">
    <property type="entry name" value="Ribonuclease Inhibitor"/>
    <property type="match status" value="1"/>
</dbReference>
<evidence type="ECO:0000256" key="10">
    <source>
        <dbReference type="ARBA" id="ARBA00022840"/>
    </source>
</evidence>
<dbReference type="InterPro" id="IPR002182">
    <property type="entry name" value="NB-ARC"/>
</dbReference>
<dbReference type="Gene3D" id="1.10.10.10">
    <property type="entry name" value="Winged helix-like DNA-binding domain superfamily/Winged helix DNA-binding domain"/>
    <property type="match status" value="1"/>
</dbReference>
<comment type="subcellular location">
    <subcellularLocation>
        <location evidence="2">Cytoplasm</location>
    </subcellularLocation>
</comment>
<name>A0A5A7QHB4_STRAF</name>
<evidence type="ECO:0000256" key="8">
    <source>
        <dbReference type="ARBA" id="ARBA00022741"/>
    </source>
</evidence>
<evidence type="ECO:0000259" key="12">
    <source>
        <dbReference type="Pfam" id="PF23559"/>
    </source>
</evidence>
<keyword evidence="4" id="KW-0963">Cytoplasm</keyword>
<dbReference type="EMBL" id="BKCP01007070">
    <property type="protein sequence ID" value="GER44739.1"/>
    <property type="molecule type" value="Genomic_DNA"/>
</dbReference>
<proteinExistence type="inferred from homology"/>
<organism evidence="14 15">
    <name type="scientific">Striga asiatica</name>
    <name type="common">Asiatic witchweed</name>
    <name type="synonym">Buchnera asiatica</name>
    <dbReference type="NCBI Taxonomy" id="4170"/>
    <lineage>
        <taxon>Eukaryota</taxon>
        <taxon>Viridiplantae</taxon>
        <taxon>Streptophyta</taxon>
        <taxon>Embryophyta</taxon>
        <taxon>Tracheophyta</taxon>
        <taxon>Spermatophyta</taxon>
        <taxon>Magnoliopsida</taxon>
        <taxon>eudicotyledons</taxon>
        <taxon>Gunneridae</taxon>
        <taxon>Pentapetalae</taxon>
        <taxon>asterids</taxon>
        <taxon>lamiids</taxon>
        <taxon>Lamiales</taxon>
        <taxon>Orobanchaceae</taxon>
        <taxon>Buchnereae</taxon>
        <taxon>Striga</taxon>
    </lineage>
</organism>
<keyword evidence="9" id="KW-0611">Plant defense</keyword>
<dbReference type="InterPro" id="IPR027417">
    <property type="entry name" value="P-loop_NTPase"/>
</dbReference>
<reference evidence="15" key="1">
    <citation type="journal article" date="2019" name="Curr. Biol.">
        <title>Genome Sequence of Striga asiatica Provides Insight into the Evolution of Plant Parasitism.</title>
        <authorList>
            <person name="Yoshida S."/>
            <person name="Kim S."/>
            <person name="Wafula E.K."/>
            <person name="Tanskanen J."/>
            <person name="Kim Y.M."/>
            <person name="Honaas L."/>
            <person name="Yang Z."/>
            <person name="Spallek T."/>
            <person name="Conn C.E."/>
            <person name="Ichihashi Y."/>
            <person name="Cheong K."/>
            <person name="Cui S."/>
            <person name="Der J.P."/>
            <person name="Gundlach H."/>
            <person name="Jiao Y."/>
            <person name="Hori C."/>
            <person name="Ishida J.K."/>
            <person name="Kasahara H."/>
            <person name="Kiba T."/>
            <person name="Kim M.S."/>
            <person name="Koo N."/>
            <person name="Laohavisit A."/>
            <person name="Lee Y.H."/>
            <person name="Lumba S."/>
            <person name="McCourt P."/>
            <person name="Mortimer J.C."/>
            <person name="Mutuku J.M."/>
            <person name="Nomura T."/>
            <person name="Sasaki-Sekimoto Y."/>
            <person name="Seto Y."/>
            <person name="Wang Y."/>
            <person name="Wakatake T."/>
            <person name="Sakakibara H."/>
            <person name="Demura T."/>
            <person name="Yamaguchi S."/>
            <person name="Yoneyama K."/>
            <person name="Manabe R.I."/>
            <person name="Nelson D.C."/>
            <person name="Schulman A.H."/>
            <person name="Timko M.P."/>
            <person name="dePamphilis C.W."/>
            <person name="Choi D."/>
            <person name="Shirasu K."/>
        </authorList>
    </citation>
    <scope>NUCLEOTIDE SEQUENCE [LARGE SCALE GENOMIC DNA]</scope>
    <source>
        <strain evidence="15">cv. UVA1</strain>
    </source>
</reference>
<dbReference type="InterPro" id="IPR042197">
    <property type="entry name" value="Apaf_helical"/>
</dbReference>
<dbReference type="Pfam" id="PF23559">
    <property type="entry name" value="WHD_DRP"/>
    <property type="match status" value="1"/>
</dbReference>
<evidence type="ECO:0000313" key="15">
    <source>
        <dbReference type="Proteomes" id="UP000325081"/>
    </source>
</evidence>
<dbReference type="FunFam" id="3.40.50.300:FF:001091">
    <property type="entry name" value="Probable disease resistance protein At1g61300"/>
    <property type="match status" value="1"/>
</dbReference>
<dbReference type="Pfam" id="PF23598">
    <property type="entry name" value="LRR_14"/>
    <property type="match status" value="1"/>
</dbReference>
<keyword evidence="5" id="KW-0433">Leucine-rich repeat</keyword>
<feature type="domain" description="NB-ARC" evidence="11">
    <location>
        <begin position="165"/>
        <end position="338"/>
    </location>
</feature>
<evidence type="ECO:0000256" key="1">
    <source>
        <dbReference type="ARBA" id="ARBA00002074"/>
    </source>
</evidence>
<dbReference type="InterPro" id="IPR032675">
    <property type="entry name" value="LRR_dom_sf"/>
</dbReference>
<dbReference type="GO" id="GO:0005737">
    <property type="term" value="C:cytoplasm"/>
    <property type="evidence" value="ECO:0007669"/>
    <property type="project" value="UniProtKB-SubCell"/>
</dbReference>
<dbReference type="Gene3D" id="3.40.50.300">
    <property type="entry name" value="P-loop containing nucleotide triphosphate hydrolases"/>
    <property type="match status" value="1"/>
</dbReference>
<dbReference type="InterPro" id="IPR036388">
    <property type="entry name" value="WH-like_DNA-bd_sf"/>
</dbReference>
<keyword evidence="7" id="KW-0677">Repeat</keyword>
<evidence type="ECO:0000313" key="14">
    <source>
        <dbReference type="EMBL" id="GER44739.1"/>
    </source>
</evidence>
<dbReference type="Pfam" id="PF00931">
    <property type="entry name" value="NB-ARC"/>
    <property type="match status" value="1"/>
</dbReference>
<dbReference type="InterPro" id="IPR044974">
    <property type="entry name" value="Disease_R_plants"/>
</dbReference>
<comment type="caution">
    <text evidence="14">The sequence shown here is derived from an EMBL/GenBank/DDBJ whole genome shotgun (WGS) entry which is preliminary data.</text>
</comment>
<dbReference type="GO" id="GO:0009626">
    <property type="term" value="P:plant-type hypersensitive response"/>
    <property type="evidence" value="ECO:0007669"/>
    <property type="project" value="UniProtKB-KW"/>
</dbReference>
<dbReference type="SUPFAM" id="SSF52058">
    <property type="entry name" value="L domain-like"/>
    <property type="match status" value="1"/>
</dbReference>
<dbReference type="Gene3D" id="1.10.8.430">
    <property type="entry name" value="Helical domain of apoptotic protease-activating factors"/>
    <property type="match status" value="1"/>
</dbReference>
<dbReference type="PANTHER" id="PTHR23155">
    <property type="entry name" value="DISEASE RESISTANCE PROTEIN RP"/>
    <property type="match status" value="1"/>
</dbReference>
<keyword evidence="10" id="KW-0067">ATP-binding</keyword>
<dbReference type="Gene3D" id="1.20.5.4130">
    <property type="match status" value="1"/>
</dbReference>
<keyword evidence="6" id="KW-0381">Hypersensitive response</keyword>
<evidence type="ECO:0000259" key="11">
    <source>
        <dbReference type="Pfam" id="PF00931"/>
    </source>
</evidence>
<evidence type="ECO:0000256" key="5">
    <source>
        <dbReference type="ARBA" id="ARBA00022614"/>
    </source>
</evidence>
<evidence type="ECO:0000256" key="2">
    <source>
        <dbReference type="ARBA" id="ARBA00004496"/>
    </source>
</evidence>
<dbReference type="InterPro" id="IPR058922">
    <property type="entry name" value="WHD_DRP"/>
</dbReference>
<keyword evidence="15" id="KW-1185">Reference proteome</keyword>
<dbReference type="OrthoDB" id="690341at2759"/>
<sequence length="920" mass="104463">MAAYAALLSLKHTIEQIQLHPCPPISLPEPQIEPLIEKVTFLLHFLESYSVDTDALESRMANAACEAEDLVELHIVEKIETSHNTSLASFFKATSIRSKDEFLYQGLQKVIQELESITIELKEMKPKAGGEIPDEDCSLPAFSGSFIRRSASSADRNLVVGFDDVMVDVMERLTNRNSSSRVIPIVGMGGIGKTTLARSIYANPVIVQYFDVRGWATVSQDFSVRKILLEVVCSVETAGDNGKRLLNKMSEQELGEKLYKCLLGRRYLVVMDDIWSIKAWNRVKNYFPDNNEGSAILLTTRLSNLASDISGSRGLEMDFLDEDKSWNLLCKIVFGEEDCPLELEASGKKIAENCRGLPLSITVIGGLLAKSDRTLKHWRHVAENLSSIVNLDDNERCFRILLLSYNHLPIHLKPCFLYTAVFPEDHVIRVSKLVRLWVSEGILKPISGKSLEVTGKEYINDLIDRNLILSHRKVYFADVKSCTIHDLIRDLCIKLAEKERFLCVTETSSIRFCQSWLTQRRISVRGNTSKRRINSVKFASFARSLICDGHERVVPIHPFRLLRIIHQVDAFDYYTYPRKRRTYSLKNIFRQISLRHLEILAKPDSKLPSSIYNLWNLHTLSVDSRGDDYAQLLDIWKMPHLRHVKFFSLRLTDPPPPTTRGDTVILQNLQTLKSVKDFRCGDEAVRRIPNIEKLKITYCSEGSPESPSFYRLDNLCRLSKLESLHVHFTLWLDPLLGQPGRGELARSLVLPHSLKKLRLEGTGFGWEEVGMKIGRLPCLEVLKLGNNSVSGLEWKTVEGQFRSLKYLHVSECSGLERWRTESGHFPCLERLVLANGSLLSGSLLLKEIPWEIGNIPTLKRIDLIRCNDSAIMSAKEMMKEQEDLGNEELWVRVQLGKDNKVEGASLAAPNFHVFASDGLF</sequence>
<dbReference type="InterPro" id="IPR055414">
    <property type="entry name" value="LRR_R13L4/SHOC2-like"/>
</dbReference>
<feature type="domain" description="Disease resistance R13L4/SHOC-2-like LRR" evidence="13">
    <location>
        <begin position="550"/>
        <end position="834"/>
    </location>
</feature>
<dbReference type="GO" id="GO:0051607">
    <property type="term" value="P:defense response to virus"/>
    <property type="evidence" value="ECO:0007669"/>
    <property type="project" value="UniProtKB-ARBA"/>
</dbReference>
<dbReference type="PRINTS" id="PR00364">
    <property type="entry name" value="DISEASERSIST"/>
</dbReference>
<evidence type="ECO:0000259" key="13">
    <source>
        <dbReference type="Pfam" id="PF23598"/>
    </source>
</evidence>
<evidence type="ECO:0000256" key="6">
    <source>
        <dbReference type="ARBA" id="ARBA00022667"/>
    </source>
</evidence>
<dbReference type="PANTHER" id="PTHR23155:SF1152">
    <property type="entry name" value="AAA+ ATPASE DOMAIN-CONTAINING PROTEIN"/>
    <property type="match status" value="1"/>
</dbReference>
<dbReference type="GO" id="GO:0005524">
    <property type="term" value="F:ATP binding"/>
    <property type="evidence" value="ECO:0007669"/>
    <property type="project" value="UniProtKB-KW"/>
</dbReference>
<evidence type="ECO:0000256" key="9">
    <source>
        <dbReference type="ARBA" id="ARBA00022821"/>
    </source>
</evidence>
<dbReference type="GO" id="GO:0043531">
    <property type="term" value="F:ADP binding"/>
    <property type="evidence" value="ECO:0007669"/>
    <property type="project" value="InterPro"/>
</dbReference>
<evidence type="ECO:0000256" key="7">
    <source>
        <dbReference type="ARBA" id="ARBA00022737"/>
    </source>
</evidence>
<comment type="similarity">
    <text evidence="3">Belongs to the disease resistance NB-LRR family.</text>
</comment>
<dbReference type="Proteomes" id="UP000325081">
    <property type="component" value="Unassembled WGS sequence"/>
</dbReference>
<evidence type="ECO:0000256" key="4">
    <source>
        <dbReference type="ARBA" id="ARBA00022490"/>
    </source>
</evidence>
<feature type="domain" description="Disease resistance protein winged helix" evidence="12">
    <location>
        <begin position="421"/>
        <end position="492"/>
    </location>
</feature>
<protein>
    <submittedName>
        <fullName evidence="14">Disease resistance protein</fullName>
    </submittedName>
</protein>
<comment type="function">
    <text evidence="1">Confers resistance to late blight (Phytophthora infestans) races carrying the avirulence gene Avr1. Resistance proteins guard the plant against pathogens that contain an appropriate avirulence protein via an indirect interaction with this avirulence protein. That triggers a defense system including the hypersensitive response, which restricts the pathogen growth.</text>
</comment>
<gene>
    <name evidence="14" type="ORF">STAS_21645</name>
</gene>